<dbReference type="Gene3D" id="1.25.40.10">
    <property type="entry name" value="Tetratricopeptide repeat domain"/>
    <property type="match status" value="1"/>
</dbReference>
<feature type="compositionally biased region" description="Polar residues" evidence="1">
    <location>
        <begin position="252"/>
        <end position="263"/>
    </location>
</feature>
<dbReference type="EMBL" id="JMSN01000001">
    <property type="protein sequence ID" value="KDN53543.1"/>
    <property type="molecule type" value="Genomic_DNA"/>
</dbReference>
<dbReference type="PANTHER" id="PTHR15696">
    <property type="entry name" value="SMG-7 SUPPRESSOR WITH MORPHOLOGICAL EFFECT ON GENITALIA PROTEIN 7"/>
    <property type="match status" value="1"/>
</dbReference>
<dbReference type="HOGENOM" id="CLU_011778_1_0_1"/>
<dbReference type="Pfam" id="PF10373">
    <property type="entry name" value="EST1_DNA_bind"/>
    <property type="match status" value="1"/>
</dbReference>
<protein>
    <recommendedName>
        <fullName evidence="6">DNA/RNA-binding domain-containing protein</fullName>
    </recommendedName>
</protein>
<gene>
    <name evidence="4" type="ORF">K437DRAFT_271470</name>
</gene>
<feature type="region of interest" description="Disordered" evidence="1">
    <location>
        <begin position="720"/>
        <end position="739"/>
    </location>
</feature>
<comment type="caution">
    <text evidence="4">The sequence shown here is derived from an EMBL/GenBank/DDBJ whole genome shotgun (WGS) entry which is preliminary data.</text>
</comment>
<evidence type="ECO:0000259" key="2">
    <source>
        <dbReference type="Pfam" id="PF10373"/>
    </source>
</evidence>
<dbReference type="Pfam" id="PF10374">
    <property type="entry name" value="EST1"/>
    <property type="match status" value="1"/>
</dbReference>
<feature type="region of interest" description="Disordered" evidence="1">
    <location>
        <begin position="252"/>
        <end position="281"/>
    </location>
</feature>
<accession>A0A066WLS0</accession>
<dbReference type="RefSeq" id="XP_013246413.1">
    <property type="nucleotide sequence ID" value="XM_013390959.1"/>
</dbReference>
<evidence type="ECO:0000256" key="1">
    <source>
        <dbReference type="SAM" id="MobiDB-lite"/>
    </source>
</evidence>
<dbReference type="PANTHER" id="PTHR15696:SF36">
    <property type="entry name" value="NONSENSE-MEDIATED MRNA DECAY FACTOR"/>
    <property type="match status" value="1"/>
</dbReference>
<dbReference type="InterPro" id="IPR045153">
    <property type="entry name" value="Est1/Ebs1-like"/>
</dbReference>
<sequence length="947" mass="102997">MSSSRAPSSGTARSSPQLLQEAKQLKASLKALLEESHAKPSSGEVEFARKNLRNTLLNLLFGHPFTRDSHGIDVFLWIETTHPLVASYRALLSDLKKVIHAGKVPYTADGNDAAAAQPALNKSAKKQKAAEYSKTLSDFRKFLAAEETFWQELASRVVRVFGLEEARVCLEALDIPCDDNVSASDATWTTSGDMTSAAFDRSARVAPAPREVEGDVKYAAQQPSNRHRLLDVMHKALICCGDLARYREMYNEPQSRSEGPQTNREGKGVSKCGRGGSNGQRLRPVLKKAEYSRAVACYEQARTLLPNNGNPSNQIAVIAMYHHDHFSAVYHYYRALCVKTPFDSARQNLESTFKKALGLWRNDGASSAKAVANRKRDRTTDIWLPDFVALHAMFYLRASLKDMLVLAGRVHANLAALLRDRALQTDQVVHLIVIALSASWTARLWKSSASSKSDATSNTNPAALVLERRHRLSVELQIMSHVLVLFKVLADISRSECDEAVQAARDAGTVPMNQKAVSTNITAVFRRMLPALRICNKWIKSHLDYVQRSTEKAAKAEEDLRQALQGATNYSVYGSAKSDQNAADQSVIENVTAFWRSYTDFMNSLRFAFPYDMLPVLGSDGPLGVPSLCLEEDLDMRGFAPIKRAMIPFANAGMGDAYGVVRSNEAHPNEEQLMRISDLLVDAKVIAESSASPIVYDDLQNAFFFPADVIKGKRQLPGVLEKPKDAPTTDGMSEGASEATEDVVDLAMQAVDRREGGDELSRFTAEEEEEDEHILIPQVAKPQAHPLAGMLQQPSSAFEDAGRGPAPATAQDLLLQVLNGPKQPSTAPPGAEHSTALRSQASALPRGHMLFGGIGSSQHSSLGPSSNIWSPGPGDAHRLTPGPGESAWRSDANASPLPPPGHPAASAFHEAFSTSRGENPAGVIGRPCAPSSQSGLTAQKDTLFYNG</sequence>
<dbReference type="InParanoid" id="A0A066WLS0"/>
<dbReference type="InterPro" id="IPR011990">
    <property type="entry name" value="TPR-like_helical_dom_sf"/>
</dbReference>
<dbReference type="InterPro" id="IPR019458">
    <property type="entry name" value="Est1-like_N"/>
</dbReference>
<evidence type="ECO:0000259" key="3">
    <source>
        <dbReference type="Pfam" id="PF10374"/>
    </source>
</evidence>
<evidence type="ECO:0000313" key="4">
    <source>
        <dbReference type="EMBL" id="KDN53543.1"/>
    </source>
</evidence>
<dbReference type="Proteomes" id="UP000027361">
    <property type="component" value="Unassembled WGS sequence"/>
</dbReference>
<reference evidence="4 5" key="1">
    <citation type="submission" date="2014-05" db="EMBL/GenBank/DDBJ databases">
        <title>Draft genome sequence of a rare smut relative, Tilletiaria anomala UBC 951.</title>
        <authorList>
            <consortium name="DOE Joint Genome Institute"/>
            <person name="Toome M."/>
            <person name="Kuo A."/>
            <person name="Henrissat B."/>
            <person name="Lipzen A."/>
            <person name="Tritt A."/>
            <person name="Yoshinaga Y."/>
            <person name="Zane M."/>
            <person name="Barry K."/>
            <person name="Grigoriev I.V."/>
            <person name="Spatafora J.W."/>
            <person name="Aimea M.C."/>
        </authorList>
    </citation>
    <scope>NUCLEOTIDE SEQUENCE [LARGE SCALE GENOMIC DNA]</scope>
    <source>
        <strain evidence="4 5">UBC 951</strain>
    </source>
</reference>
<organism evidence="4 5">
    <name type="scientific">Tilletiaria anomala (strain ATCC 24038 / CBS 436.72 / UBC 951)</name>
    <dbReference type="NCBI Taxonomy" id="1037660"/>
    <lineage>
        <taxon>Eukaryota</taxon>
        <taxon>Fungi</taxon>
        <taxon>Dikarya</taxon>
        <taxon>Basidiomycota</taxon>
        <taxon>Ustilaginomycotina</taxon>
        <taxon>Exobasidiomycetes</taxon>
        <taxon>Georgefischeriales</taxon>
        <taxon>Tilletiariaceae</taxon>
        <taxon>Tilletiaria</taxon>
    </lineage>
</organism>
<feature type="domain" description="DNA/RNA-binding" evidence="2">
    <location>
        <begin position="294"/>
        <end position="644"/>
    </location>
</feature>
<feature type="domain" description="Telomerase activating protein Est1-like N-terminal" evidence="3">
    <location>
        <begin position="75"/>
        <end position="251"/>
    </location>
</feature>
<dbReference type="STRING" id="1037660.A0A066WLS0"/>
<name>A0A066WLS0_TILAU</name>
<feature type="compositionally biased region" description="Low complexity" evidence="1">
    <location>
        <begin position="856"/>
        <end position="866"/>
    </location>
</feature>
<dbReference type="GeneID" id="25266275"/>
<evidence type="ECO:0000313" key="5">
    <source>
        <dbReference type="Proteomes" id="UP000027361"/>
    </source>
</evidence>
<feature type="region of interest" description="Disordered" evidence="1">
    <location>
        <begin position="847"/>
        <end position="941"/>
    </location>
</feature>
<dbReference type="OrthoDB" id="69928at2759"/>
<evidence type="ECO:0008006" key="6">
    <source>
        <dbReference type="Google" id="ProtNLM"/>
    </source>
</evidence>
<dbReference type="OMA" id="MGEACAN"/>
<feature type="compositionally biased region" description="Polar residues" evidence="1">
    <location>
        <begin position="930"/>
        <end position="940"/>
    </location>
</feature>
<proteinExistence type="predicted"/>
<keyword evidence="5" id="KW-1185">Reference proteome</keyword>
<dbReference type="SUPFAM" id="SSF48452">
    <property type="entry name" value="TPR-like"/>
    <property type="match status" value="1"/>
</dbReference>
<dbReference type="AlphaFoldDB" id="A0A066WLS0"/>
<dbReference type="InterPro" id="IPR018834">
    <property type="entry name" value="DNA/RNA-bd_Est1-type"/>
</dbReference>